<keyword evidence="2" id="KW-1185">Reference proteome</keyword>
<gene>
    <name evidence="1" type="ORF">LTR36_009159</name>
</gene>
<protein>
    <submittedName>
        <fullName evidence="1">Uncharacterized protein</fullName>
    </submittedName>
</protein>
<accession>A0AAV9J6C8</accession>
<proteinExistence type="predicted"/>
<dbReference type="AlphaFoldDB" id="A0AAV9J6C8"/>
<name>A0AAV9J6C8_9PEZI</name>
<evidence type="ECO:0000313" key="1">
    <source>
        <dbReference type="EMBL" id="KAK4540521.1"/>
    </source>
</evidence>
<evidence type="ECO:0000313" key="2">
    <source>
        <dbReference type="Proteomes" id="UP001324427"/>
    </source>
</evidence>
<dbReference type="Proteomes" id="UP001324427">
    <property type="component" value="Unassembled WGS sequence"/>
</dbReference>
<organism evidence="1 2">
    <name type="scientific">Oleoguttula mirabilis</name>
    <dbReference type="NCBI Taxonomy" id="1507867"/>
    <lineage>
        <taxon>Eukaryota</taxon>
        <taxon>Fungi</taxon>
        <taxon>Dikarya</taxon>
        <taxon>Ascomycota</taxon>
        <taxon>Pezizomycotina</taxon>
        <taxon>Dothideomycetes</taxon>
        <taxon>Dothideomycetidae</taxon>
        <taxon>Mycosphaerellales</taxon>
        <taxon>Teratosphaeriaceae</taxon>
        <taxon>Oleoguttula</taxon>
    </lineage>
</organism>
<reference evidence="1 2" key="1">
    <citation type="submission" date="2021-11" db="EMBL/GenBank/DDBJ databases">
        <title>Black yeast isolated from Biological Soil Crust.</title>
        <authorList>
            <person name="Kurbessoian T."/>
        </authorList>
    </citation>
    <scope>NUCLEOTIDE SEQUENCE [LARGE SCALE GENOMIC DNA]</scope>
    <source>
        <strain evidence="1 2">CCFEE 5522</strain>
    </source>
</reference>
<comment type="caution">
    <text evidence="1">The sequence shown here is derived from an EMBL/GenBank/DDBJ whole genome shotgun (WGS) entry which is preliminary data.</text>
</comment>
<sequence>MTSTTNAGPERRRTVYVVLCHAEAEGIPELLSVDGINVSRATQVFSTREGARKHAEQEAETRRLILHLQPQDVFRKEFHDYSGAIIGDGYMVVLRAASSTLSVRGRVLRKELFWVEMQWLDDSDY</sequence>
<dbReference type="EMBL" id="JAVFHQ010000066">
    <property type="protein sequence ID" value="KAK4540521.1"/>
    <property type="molecule type" value="Genomic_DNA"/>
</dbReference>